<accession>J4I060</accession>
<proteinExistence type="predicted"/>
<reference evidence="2 3" key="1">
    <citation type="journal article" date="2012" name="Appl. Environ. Microbiol.">
        <title>Short-read sequencing for genomic analysis of the brown rot fungus Fibroporia radiculosa.</title>
        <authorList>
            <person name="Tang J.D."/>
            <person name="Perkins A.D."/>
            <person name="Sonstegard T.S."/>
            <person name="Schroeder S.G."/>
            <person name="Burgess S.C."/>
            <person name="Diehl S.V."/>
        </authorList>
    </citation>
    <scope>NUCLEOTIDE SEQUENCE [LARGE SCALE GENOMIC DNA]</scope>
    <source>
        <strain evidence="2 3">TFFH 294</strain>
    </source>
</reference>
<dbReference type="InterPro" id="IPR032675">
    <property type="entry name" value="LRR_dom_sf"/>
</dbReference>
<feature type="region of interest" description="Disordered" evidence="1">
    <location>
        <begin position="1"/>
        <end position="35"/>
    </location>
</feature>
<name>J4I060_9APHY</name>
<organism evidence="2 3">
    <name type="scientific">Fibroporia radiculosa</name>
    <dbReference type="NCBI Taxonomy" id="599839"/>
    <lineage>
        <taxon>Eukaryota</taxon>
        <taxon>Fungi</taxon>
        <taxon>Dikarya</taxon>
        <taxon>Basidiomycota</taxon>
        <taxon>Agaricomycotina</taxon>
        <taxon>Agaricomycetes</taxon>
        <taxon>Polyporales</taxon>
        <taxon>Fibroporiaceae</taxon>
        <taxon>Fibroporia</taxon>
    </lineage>
</organism>
<dbReference type="Proteomes" id="UP000006352">
    <property type="component" value="Unassembled WGS sequence"/>
</dbReference>
<dbReference type="Gene3D" id="3.80.10.10">
    <property type="entry name" value="Ribonuclease Inhibitor"/>
    <property type="match status" value="1"/>
</dbReference>
<evidence type="ECO:0008006" key="4">
    <source>
        <dbReference type="Google" id="ProtNLM"/>
    </source>
</evidence>
<dbReference type="RefSeq" id="XP_012184185.1">
    <property type="nucleotide sequence ID" value="XM_012328795.1"/>
</dbReference>
<evidence type="ECO:0000313" key="2">
    <source>
        <dbReference type="EMBL" id="CCM04902.1"/>
    </source>
</evidence>
<dbReference type="HOGENOM" id="CLU_648963_0_0_1"/>
<dbReference type="InParanoid" id="J4I060"/>
<dbReference type="AlphaFoldDB" id="J4I060"/>
<dbReference type="EMBL" id="HE797172">
    <property type="protein sequence ID" value="CCM04902.1"/>
    <property type="molecule type" value="Genomic_DNA"/>
</dbReference>
<dbReference type="GeneID" id="24099813"/>
<sequence>MTVLQSKTQHVSTTRQAMSKARLTNTSSAPHKQASMKNAVPVFPLEIFELTLDELHSQSDHKALSICAAVCRAFAHRCRVHLFRRMKISTTAIKAHLIRLSGQPHAAPYFKYVRSLSIMCSCTLEDVVHLSAIMPNVEALEFATGNVTPVWSAPPTSLVLFSTISTLDIRSCTFPSLETLQQTIDSLPQLSTLKLQGVRWHDSGALPNFALGQKLHLTKLILEFMVSPNATSFLEWLLCTPIVDTIRVLDIADCAMSTPVLLHFLARVQNSLDKLSLRFRSHSDSNVLDAWRTAGLRFKLTSLDIGLDERLTTPCRLALLVNILENSFCQGLRRLRLRLDASIVSGGKTWVEGNLALLEALDVVLQKDLFRDLHRFNLVLEGKIHSDIDPQSVTELVMKHLPNLRNRAVLVEIQVYGTLFQLQ</sequence>
<feature type="compositionally biased region" description="Polar residues" evidence="1">
    <location>
        <begin position="1"/>
        <end position="30"/>
    </location>
</feature>
<evidence type="ECO:0000256" key="1">
    <source>
        <dbReference type="SAM" id="MobiDB-lite"/>
    </source>
</evidence>
<gene>
    <name evidence="2" type="ORF">FIBRA_07098</name>
</gene>
<dbReference type="SUPFAM" id="SSF52047">
    <property type="entry name" value="RNI-like"/>
    <property type="match status" value="1"/>
</dbReference>
<evidence type="ECO:0000313" key="3">
    <source>
        <dbReference type="Proteomes" id="UP000006352"/>
    </source>
</evidence>
<keyword evidence="3" id="KW-1185">Reference proteome</keyword>
<protein>
    <recommendedName>
        <fullName evidence="4">F-box domain-containing protein</fullName>
    </recommendedName>
</protein>
<dbReference type="OrthoDB" id="2793270at2759"/>